<feature type="domain" description="C2H2-type" evidence="12">
    <location>
        <begin position="1"/>
        <end position="26"/>
    </location>
</feature>
<dbReference type="InterPro" id="IPR050717">
    <property type="entry name" value="C2H2-ZF_Transcription_Reg"/>
</dbReference>
<feature type="non-terminal residue" evidence="13">
    <location>
        <position position="47"/>
    </location>
</feature>
<dbReference type="PANTHER" id="PTHR14196:SF12">
    <property type="entry name" value="ZINC FINGER PROTEIN 208-LIKE"/>
    <property type="match status" value="1"/>
</dbReference>
<dbReference type="SMART" id="SM00355">
    <property type="entry name" value="ZnF_C2H2"/>
    <property type="match status" value="2"/>
</dbReference>
<accession>A0A091VS44</accession>
<dbReference type="PROSITE" id="PS50157">
    <property type="entry name" value="ZINC_FINGER_C2H2_2"/>
    <property type="match status" value="2"/>
</dbReference>
<evidence type="ECO:0000256" key="1">
    <source>
        <dbReference type="ARBA" id="ARBA00004123"/>
    </source>
</evidence>
<dbReference type="FunFam" id="3.30.160.60:FF:000213">
    <property type="entry name" value="Zinc finger protein 624"/>
    <property type="match status" value="1"/>
</dbReference>
<protein>
    <submittedName>
        <fullName evidence="13">Zinc finger protein 628</fullName>
    </submittedName>
</protein>
<keyword evidence="10" id="KW-0539">Nucleus</keyword>
<evidence type="ECO:0000256" key="2">
    <source>
        <dbReference type="ARBA" id="ARBA00006991"/>
    </source>
</evidence>
<evidence type="ECO:0000256" key="7">
    <source>
        <dbReference type="ARBA" id="ARBA00023015"/>
    </source>
</evidence>
<keyword evidence="3" id="KW-0479">Metal-binding</keyword>
<dbReference type="InterPro" id="IPR013087">
    <property type="entry name" value="Znf_C2H2_type"/>
</dbReference>
<dbReference type="SUPFAM" id="SSF57667">
    <property type="entry name" value="beta-beta-alpha zinc fingers"/>
    <property type="match status" value="1"/>
</dbReference>
<sequence>CTECGKAFKGSSGLRYHMRDHTGERPYACRECGKAFKRSSLLQIHQR</sequence>
<evidence type="ECO:0000256" key="5">
    <source>
        <dbReference type="ARBA" id="ARBA00022771"/>
    </source>
</evidence>
<organism evidence="13 14">
    <name type="scientific">Nipponia nippon</name>
    <name type="common">Crested ibis</name>
    <name type="synonym">Ibis nippon</name>
    <dbReference type="NCBI Taxonomy" id="128390"/>
    <lineage>
        <taxon>Eukaryota</taxon>
        <taxon>Metazoa</taxon>
        <taxon>Chordata</taxon>
        <taxon>Craniata</taxon>
        <taxon>Vertebrata</taxon>
        <taxon>Euteleostomi</taxon>
        <taxon>Archelosauria</taxon>
        <taxon>Archosauria</taxon>
        <taxon>Dinosauria</taxon>
        <taxon>Saurischia</taxon>
        <taxon>Theropoda</taxon>
        <taxon>Coelurosauria</taxon>
        <taxon>Aves</taxon>
        <taxon>Neognathae</taxon>
        <taxon>Neoaves</taxon>
        <taxon>Aequornithes</taxon>
        <taxon>Pelecaniformes</taxon>
        <taxon>Threskiornithidae</taxon>
        <taxon>Nipponia</taxon>
    </lineage>
</organism>
<dbReference type="Proteomes" id="UP000053283">
    <property type="component" value="Unassembled WGS sequence"/>
</dbReference>
<evidence type="ECO:0000313" key="14">
    <source>
        <dbReference type="Proteomes" id="UP000053283"/>
    </source>
</evidence>
<keyword evidence="9" id="KW-0804">Transcription</keyword>
<dbReference type="PANTHER" id="PTHR14196">
    <property type="entry name" value="ODD-SKIPPED - RELATED"/>
    <property type="match status" value="1"/>
</dbReference>
<dbReference type="Gene3D" id="3.30.160.60">
    <property type="entry name" value="Classic Zinc Finger"/>
    <property type="match status" value="2"/>
</dbReference>
<evidence type="ECO:0000256" key="6">
    <source>
        <dbReference type="ARBA" id="ARBA00022833"/>
    </source>
</evidence>
<evidence type="ECO:0000256" key="9">
    <source>
        <dbReference type="ARBA" id="ARBA00023163"/>
    </source>
</evidence>
<keyword evidence="4" id="KW-0677">Repeat</keyword>
<reference evidence="13 14" key="1">
    <citation type="submission" date="2014-04" db="EMBL/GenBank/DDBJ databases">
        <title>Genome evolution of avian class.</title>
        <authorList>
            <person name="Zhang G."/>
            <person name="Li C."/>
        </authorList>
    </citation>
    <scope>NUCLEOTIDE SEQUENCE [LARGE SCALE GENOMIC DNA]</scope>
    <source>
        <strain evidence="13">BGI_Y956</strain>
    </source>
</reference>
<evidence type="ECO:0000259" key="12">
    <source>
        <dbReference type="PROSITE" id="PS50157"/>
    </source>
</evidence>
<dbReference type="EMBL" id="KL409852">
    <property type="protein sequence ID" value="KFQ92478.1"/>
    <property type="molecule type" value="Genomic_DNA"/>
</dbReference>
<evidence type="ECO:0000256" key="3">
    <source>
        <dbReference type="ARBA" id="ARBA00022723"/>
    </source>
</evidence>
<keyword evidence="14" id="KW-1185">Reference proteome</keyword>
<dbReference type="GO" id="GO:0008270">
    <property type="term" value="F:zinc ion binding"/>
    <property type="evidence" value="ECO:0007669"/>
    <property type="project" value="UniProtKB-KW"/>
</dbReference>
<gene>
    <name evidence="13" type="ORF">Y956_10007</name>
</gene>
<evidence type="ECO:0000256" key="10">
    <source>
        <dbReference type="ARBA" id="ARBA00023242"/>
    </source>
</evidence>
<dbReference type="AlphaFoldDB" id="A0A091VS44"/>
<dbReference type="Pfam" id="PF13465">
    <property type="entry name" value="zf-H2C2_2"/>
    <property type="match status" value="1"/>
</dbReference>
<dbReference type="FunFam" id="3.30.160.60:FF:000185">
    <property type="entry name" value="zinc finger protein 319"/>
    <property type="match status" value="1"/>
</dbReference>
<keyword evidence="6" id="KW-0862">Zinc</keyword>
<keyword evidence="5 11" id="KW-0863">Zinc-finger</keyword>
<name>A0A091VS44_NIPNI</name>
<keyword evidence="7" id="KW-0805">Transcription regulation</keyword>
<dbReference type="GO" id="GO:0005634">
    <property type="term" value="C:nucleus"/>
    <property type="evidence" value="ECO:0007669"/>
    <property type="project" value="UniProtKB-SubCell"/>
</dbReference>
<feature type="non-terminal residue" evidence="13">
    <location>
        <position position="1"/>
    </location>
</feature>
<evidence type="ECO:0000256" key="4">
    <source>
        <dbReference type="ARBA" id="ARBA00022737"/>
    </source>
</evidence>
<comment type="similarity">
    <text evidence="2">Belongs to the krueppel C2H2-type zinc-finger protein family.</text>
</comment>
<comment type="subcellular location">
    <subcellularLocation>
        <location evidence="1">Nucleus</location>
    </subcellularLocation>
</comment>
<feature type="domain" description="C2H2-type" evidence="12">
    <location>
        <begin position="27"/>
        <end position="47"/>
    </location>
</feature>
<dbReference type="PROSITE" id="PS00028">
    <property type="entry name" value="ZINC_FINGER_C2H2_1"/>
    <property type="match status" value="1"/>
</dbReference>
<dbReference type="GO" id="GO:0000981">
    <property type="term" value="F:DNA-binding transcription factor activity, RNA polymerase II-specific"/>
    <property type="evidence" value="ECO:0007669"/>
    <property type="project" value="TreeGrafter"/>
</dbReference>
<evidence type="ECO:0000256" key="11">
    <source>
        <dbReference type="PROSITE-ProRule" id="PRU00042"/>
    </source>
</evidence>
<evidence type="ECO:0000313" key="13">
    <source>
        <dbReference type="EMBL" id="KFQ92478.1"/>
    </source>
</evidence>
<evidence type="ECO:0000256" key="8">
    <source>
        <dbReference type="ARBA" id="ARBA00023125"/>
    </source>
</evidence>
<dbReference type="GO" id="GO:0000977">
    <property type="term" value="F:RNA polymerase II transcription regulatory region sequence-specific DNA binding"/>
    <property type="evidence" value="ECO:0007669"/>
    <property type="project" value="TreeGrafter"/>
</dbReference>
<keyword evidence="8" id="KW-0238">DNA-binding</keyword>
<dbReference type="InterPro" id="IPR036236">
    <property type="entry name" value="Znf_C2H2_sf"/>
</dbReference>
<proteinExistence type="inferred from homology"/>